<feature type="coiled-coil region" evidence="6">
    <location>
        <begin position="460"/>
        <end position="504"/>
    </location>
</feature>
<keyword evidence="3" id="KW-0067">ATP-binding</keyword>
<keyword evidence="4 6" id="KW-0175">Coiled coil</keyword>
<evidence type="ECO:0000256" key="5">
    <source>
        <dbReference type="ARBA" id="ARBA00023175"/>
    </source>
</evidence>
<evidence type="ECO:0000256" key="6">
    <source>
        <dbReference type="SAM" id="Coils"/>
    </source>
</evidence>
<feature type="chain" id="PRO_5038351421" evidence="8">
    <location>
        <begin position="28"/>
        <end position="1255"/>
    </location>
</feature>
<dbReference type="SUPFAM" id="SSF58104">
    <property type="entry name" value="Methyl-accepting chemotaxis protein (MCP) signaling domain"/>
    <property type="match status" value="2"/>
</dbReference>
<dbReference type="Gene3D" id="1.20.120.20">
    <property type="entry name" value="Apolipoprotein"/>
    <property type="match status" value="1"/>
</dbReference>
<gene>
    <name evidence="9" type="ORF">IAA61_06505</name>
</gene>
<dbReference type="AlphaFoldDB" id="A0A9D1MCD7"/>
<keyword evidence="1" id="KW-0493">Microtubule</keyword>
<evidence type="ECO:0000256" key="2">
    <source>
        <dbReference type="ARBA" id="ARBA00022741"/>
    </source>
</evidence>
<protein>
    <submittedName>
        <fullName evidence="9">Uncharacterized protein</fullName>
    </submittedName>
</protein>
<evidence type="ECO:0000313" key="10">
    <source>
        <dbReference type="Proteomes" id="UP000824109"/>
    </source>
</evidence>
<keyword evidence="7" id="KW-0812">Transmembrane</keyword>
<reference evidence="9" key="1">
    <citation type="submission" date="2020-10" db="EMBL/GenBank/DDBJ databases">
        <authorList>
            <person name="Gilroy R."/>
        </authorList>
    </citation>
    <scope>NUCLEOTIDE SEQUENCE</scope>
    <source>
        <strain evidence="9">USAMLcec3-3695</strain>
    </source>
</reference>
<dbReference type="GO" id="GO:0005874">
    <property type="term" value="C:microtubule"/>
    <property type="evidence" value="ECO:0007669"/>
    <property type="project" value="UniProtKB-KW"/>
</dbReference>
<feature type="transmembrane region" description="Helical" evidence="7">
    <location>
        <begin position="1215"/>
        <end position="1233"/>
    </location>
</feature>
<dbReference type="PANTHER" id="PTHR37739">
    <property type="entry name" value="KINESIN-LIKE PROTEIN KIN-12D"/>
    <property type="match status" value="1"/>
</dbReference>
<dbReference type="GO" id="GO:0005524">
    <property type="term" value="F:ATP binding"/>
    <property type="evidence" value="ECO:0007669"/>
    <property type="project" value="UniProtKB-KW"/>
</dbReference>
<evidence type="ECO:0000256" key="4">
    <source>
        <dbReference type="ARBA" id="ARBA00023054"/>
    </source>
</evidence>
<dbReference type="EMBL" id="DVNB01000069">
    <property type="protein sequence ID" value="HIU57447.1"/>
    <property type="molecule type" value="Genomic_DNA"/>
</dbReference>
<evidence type="ECO:0000256" key="7">
    <source>
        <dbReference type="SAM" id="Phobius"/>
    </source>
</evidence>
<reference evidence="9" key="2">
    <citation type="journal article" date="2021" name="PeerJ">
        <title>Extensive microbial diversity within the chicken gut microbiome revealed by metagenomics and culture.</title>
        <authorList>
            <person name="Gilroy R."/>
            <person name="Ravi A."/>
            <person name="Getino M."/>
            <person name="Pursley I."/>
            <person name="Horton D.L."/>
            <person name="Alikhan N.F."/>
            <person name="Baker D."/>
            <person name="Gharbi K."/>
            <person name="Hall N."/>
            <person name="Watson M."/>
            <person name="Adriaenssens E.M."/>
            <person name="Foster-Nyarko E."/>
            <person name="Jarju S."/>
            <person name="Secka A."/>
            <person name="Antonio M."/>
            <person name="Oren A."/>
            <person name="Chaudhuri R.R."/>
            <person name="La Ragione R."/>
            <person name="Hildebrand F."/>
            <person name="Pallen M.J."/>
        </authorList>
    </citation>
    <scope>NUCLEOTIDE SEQUENCE</scope>
    <source>
        <strain evidence="9">USAMLcec3-3695</strain>
    </source>
</reference>
<dbReference type="Gene3D" id="2.160.20.110">
    <property type="match status" value="2"/>
</dbReference>
<proteinExistence type="predicted"/>
<dbReference type="Proteomes" id="UP000824109">
    <property type="component" value="Unassembled WGS sequence"/>
</dbReference>
<keyword evidence="5" id="KW-0505">Motor protein</keyword>
<evidence type="ECO:0000313" key="9">
    <source>
        <dbReference type="EMBL" id="HIU57447.1"/>
    </source>
</evidence>
<keyword evidence="7" id="KW-1133">Transmembrane helix</keyword>
<evidence type="ECO:0000256" key="3">
    <source>
        <dbReference type="ARBA" id="ARBA00022840"/>
    </source>
</evidence>
<keyword evidence="7" id="KW-0472">Membrane</keyword>
<dbReference type="PANTHER" id="PTHR37739:SF8">
    <property type="entry name" value="KINESIN-LIKE PROTEIN KIN-12D"/>
    <property type="match status" value="1"/>
</dbReference>
<dbReference type="InterPro" id="IPR044986">
    <property type="entry name" value="KIF15/KIN-12"/>
</dbReference>
<accession>A0A9D1MCD7</accession>
<keyword evidence="2" id="KW-0547">Nucleotide-binding</keyword>
<comment type="caution">
    <text evidence="9">The sequence shown here is derived from an EMBL/GenBank/DDBJ whole genome shotgun (WGS) entry which is preliminary data.</text>
</comment>
<sequence length="1255" mass="133478">MKNRILAGVLAAALIICTLSSLQPIFAQTETITISSTEELIEFSKNCTLDSWSRGKTAELTCDISLEGSDFSPVPTFGGAFNGNGYTISGLRITKDGSNLGLFRYIQPEGKVTDLNVKGDILPGGSMEHIGGIAGENSGIIESCRFDGTIQGENVIGGIAGINTDSGKIIGCGSYGSITGTNSAGGITGRNEGAVFDCVNSAEVNTSYEDDKGSVTAPDTDAGALIENLKLSREENKEYSPLGHSDTGGIAGYSSGIIQGCTNNADIGYQHVGYNVGGIAGRQSGYILGCQNRGLIRGRKDTGGITGQAEPYVVLDTSEDTLKAVRRELDNLRTMTDSFITDAEGLGDDTEARLTRLSELSEDAQGNAETMLDHISDFADGNIAEINAQAAILSDTIDKLIPVFESLESSGGKIGSAADDISDVLEDTDINAPELDEELDSVKDSAGGLVDSLDAAAGILEDIELERPELGDELDDIRAAVNEMSRAESNIDRAARRAVRALNDLEDAVRFKDQTKVRAAVSELSESVSTMITSKQTIKQSLETIEGILRSKPESLESIGINAAAVCDNIKTIAENTAAYISALNTAKESLDTLLVNAEINFSEFRSAAYNMQRAAEYMNSAIYNISNGLSALSDAIDSAHDAADEYLDDVSAIADDTKDSLSDARGDVSESLEDLENAADAMHDAAGEYIDDTIAELDTAKDGLASALDEMSGTAADITDALGDMEQILKDLSDENTPEFKKLGDEFKTASDSLSGSVSKISAELGELKDSVSDRTDTLTDELKAIGDQLNVITDLIADGAEDLNDRNGDLVLDVSDEDIEKTKQGKIEGCYNSGAVEADRNTGGIAGAMAIEYADDPEDDIERPDTLEFTYRTKSILQSCINDGHITGKLDCTGGIVGYSTLGTVYRCENYGNAESTDGDYTGGIAGKSEASVRRSYAKCEIGGKRYSGGIAGKGDIVSCCCSIVTIEGEENTGAICGGAENLNSLSQNLFVDNGLGAVDGISYGGIAEPAGFDAMKGIDGTPSRFISFTVRFVADDEVVEERYVEYGSSTSEIEYPKAPEKEGYYGKWQQPDTETVTGDIEIICEYSPYITSLESIERNGSGKLPLALAEGSFTDEAELHVTAGTEEPPEAAGADASVYDITISGTELRDGDRTKIRLLNENKNKAEVWLLKDGSWEHAEADERGRYIVTEITGDSCTACIKYTERGFELEWLILALFAIGGITCIFIILKKNHTKKASLKEDGTANEKRHF</sequence>
<evidence type="ECO:0000256" key="8">
    <source>
        <dbReference type="SAM" id="SignalP"/>
    </source>
</evidence>
<evidence type="ECO:0000256" key="1">
    <source>
        <dbReference type="ARBA" id="ARBA00022701"/>
    </source>
</evidence>
<organism evidence="9 10">
    <name type="scientific">Candidatus Ornithomonoglobus merdipullorum</name>
    <dbReference type="NCBI Taxonomy" id="2840895"/>
    <lineage>
        <taxon>Bacteria</taxon>
        <taxon>Bacillati</taxon>
        <taxon>Bacillota</taxon>
        <taxon>Clostridia</taxon>
        <taxon>Candidatus Ornithomonoglobus</taxon>
    </lineage>
</organism>
<name>A0A9D1MCD7_9FIRM</name>
<feature type="signal peptide" evidence="8">
    <location>
        <begin position="1"/>
        <end position="27"/>
    </location>
</feature>
<keyword evidence="8" id="KW-0732">Signal</keyword>